<keyword evidence="2" id="KW-1185">Reference proteome</keyword>
<organism evidence="1 2">
    <name type="scientific">Polystyrenella longa</name>
    <dbReference type="NCBI Taxonomy" id="2528007"/>
    <lineage>
        <taxon>Bacteria</taxon>
        <taxon>Pseudomonadati</taxon>
        <taxon>Planctomycetota</taxon>
        <taxon>Planctomycetia</taxon>
        <taxon>Planctomycetales</taxon>
        <taxon>Planctomycetaceae</taxon>
        <taxon>Polystyrenella</taxon>
    </lineage>
</organism>
<dbReference type="KEGG" id="plon:Pla110_06830"/>
<dbReference type="EMBL" id="CP036281">
    <property type="protein sequence ID" value="QDU78979.1"/>
    <property type="molecule type" value="Genomic_DNA"/>
</dbReference>
<protein>
    <submittedName>
        <fullName evidence="1">Uncharacterized protein</fullName>
    </submittedName>
</protein>
<dbReference type="OrthoDB" id="9869428at2"/>
<accession>A0A518CIC1</accession>
<dbReference type="Proteomes" id="UP000317178">
    <property type="component" value="Chromosome"/>
</dbReference>
<evidence type="ECO:0000313" key="1">
    <source>
        <dbReference type="EMBL" id="QDU78979.1"/>
    </source>
</evidence>
<proteinExistence type="predicted"/>
<reference evidence="1 2" key="1">
    <citation type="submission" date="2019-02" db="EMBL/GenBank/DDBJ databases">
        <title>Deep-cultivation of Planctomycetes and their phenomic and genomic characterization uncovers novel biology.</title>
        <authorList>
            <person name="Wiegand S."/>
            <person name="Jogler M."/>
            <person name="Boedeker C."/>
            <person name="Pinto D."/>
            <person name="Vollmers J."/>
            <person name="Rivas-Marin E."/>
            <person name="Kohn T."/>
            <person name="Peeters S.H."/>
            <person name="Heuer A."/>
            <person name="Rast P."/>
            <person name="Oberbeckmann S."/>
            <person name="Bunk B."/>
            <person name="Jeske O."/>
            <person name="Meyerdierks A."/>
            <person name="Storesund J.E."/>
            <person name="Kallscheuer N."/>
            <person name="Luecker S."/>
            <person name="Lage O.M."/>
            <person name="Pohl T."/>
            <person name="Merkel B.J."/>
            <person name="Hornburger P."/>
            <person name="Mueller R.-W."/>
            <person name="Bruemmer F."/>
            <person name="Labrenz M."/>
            <person name="Spormann A.M."/>
            <person name="Op den Camp H."/>
            <person name="Overmann J."/>
            <person name="Amann R."/>
            <person name="Jetten M.S.M."/>
            <person name="Mascher T."/>
            <person name="Medema M.H."/>
            <person name="Devos D.P."/>
            <person name="Kaster A.-K."/>
            <person name="Ovreas L."/>
            <person name="Rohde M."/>
            <person name="Galperin M.Y."/>
            <person name="Jogler C."/>
        </authorList>
    </citation>
    <scope>NUCLEOTIDE SEQUENCE [LARGE SCALE GENOMIC DNA]</scope>
    <source>
        <strain evidence="1 2">Pla110</strain>
    </source>
</reference>
<dbReference type="RefSeq" id="WP_144993186.1">
    <property type="nucleotide sequence ID" value="NZ_CP036281.1"/>
</dbReference>
<evidence type="ECO:0000313" key="2">
    <source>
        <dbReference type="Proteomes" id="UP000317178"/>
    </source>
</evidence>
<name>A0A518CIC1_9PLAN</name>
<gene>
    <name evidence="1" type="ORF">Pla110_06830</name>
</gene>
<sequence>MTDLSVLISEDLELCFMDWGTDVTLRAVAEVFDVESQLVNETYEDAPAVAIPGVAHVGVTKGTAGQHFEGRMSFFLKKEDYPFDVVVNNGRLKHAGQWYRIEGVEERGANLLQLSCRRMEELVDEI</sequence>
<dbReference type="AlphaFoldDB" id="A0A518CIC1"/>